<dbReference type="InterPro" id="IPR001313">
    <property type="entry name" value="Pumilio_RNA-bd_rpt"/>
</dbReference>
<dbReference type="Proteomes" id="UP000053815">
    <property type="component" value="Unassembled WGS sequence"/>
</dbReference>
<evidence type="ECO:0000313" key="7">
    <source>
        <dbReference type="EMBL" id="GAN04406.1"/>
    </source>
</evidence>
<dbReference type="OrthoDB" id="2017782at2759"/>
<reference evidence="7" key="1">
    <citation type="submission" date="2014-09" db="EMBL/GenBank/DDBJ databases">
        <title>Draft genome sequence of an oleaginous Mucoromycotina fungus Mucor ambiguus NBRC6742.</title>
        <authorList>
            <person name="Takeda I."/>
            <person name="Yamane N."/>
            <person name="Morita T."/>
            <person name="Tamano K."/>
            <person name="Machida M."/>
            <person name="Baker S."/>
            <person name="Koike H."/>
        </authorList>
    </citation>
    <scope>NUCLEOTIDE SEQUENCE</scope>
    <source>
        <strain evidence="7">NBRC 6742</strain>
    </source>
</reference>
<dbReference type="Gene3D" id="1.25.10.10">
    <property type="entry name" value="Leucine-rich Repeat Variant"/>
    <property type="match status" value="1"/>
</dbReference>
<dbReference type="PANTHER" id="PTHR47093">
    <property type="entry name" value="PROTEIN JSN1-RELATED"/>
    <property type="match status" value="1"/>
</dbReference>
<name>A0A0C9M4U7_9FUNG</name>
<evidence type="ECO:0000256" key="2">
    <source>
        <dbReference type="PROSITE-ProRule" id="PRU00176"/>
    </source>
</evidence>
<dbReference type="SMART" id="SM00360">
    <property type="entry name" value="RRM"/>
    <property type="match status" value="2"/>
</dbReference>
<feature type="region of interest" description="Disordered" evidence="4">
    <location>
        <begin position="901"/>
        <end position="924"/>
    </location>
</feature>
<feature type="domain" description="RRM" evidence="5">
    <location>
        <begin position="304"/>
        <end position="383"/>
    </location>
</feature>
<dbReference type="Pfam" id="PF00806">
    <property type="entry name" value="PUF"/>
    <property type="match status" value="2"/>
</dbReference>
<organism evidence="7">
    <name type="scientific">Mucor ambiguus</name>
    <dbReference type="NCBI Taxonomy" id="91626"/>
    <lineage>
        <taxon>Eukaryota</taxon>
        <taxon>Fungi</taxon>
        <taxon>Fungi incertae sedis</taxon>
        <taxon>Mucoromycota</taxon>
        <taxon>Mucoromycotina</taxon>
        <taxon>Mucoromycetes</taxon>
        <taxon>Mucorales</taxon>
        <taxon>Mucorineae</taxon>
        <taxon>Mucoraceae</taxon>
        <taxon>Mucor</taxon>
    </lineage>
</organism>
<evidence type="ECO:0000259" key="5">
    <source>
        <dbReference type="PROSITE" id="PS50102"/>
    </source>
</evidence>
<dbReference type="Gene3D" id="3.30.70.330">
    <property type="match status" value="2"/>
</dbReference>
<proteinExistence type="predicted"/>
<feature type="repeat" description="Pumilio" evidence="3">
    <location>
        <begin position="670"/>
        <end position="707"/>
    </location>
</feature>
<dbReference type="PROSITE" id="PS50303">
    <property type="entry name" value="PUM_HD"/>
    <property type="match status" value="1"/>
</dbReference>
<dbReference type="Pfam" id="PF00076">
    <property type="entry name" value="RRM_1"/>
    <property type="match status" value="2"/>
</dbReference>
<feature type="compositionally biased region" description="Low complexity" evidence="4">
    <location>
        <begin position="901"/>
        <end position="922"/>
    </location>
</feature>
<dbReference type="PANTHER" id="PTHR47093:SF1">
    <property type="entry name" value="PROTEIN JSN1-RELATED"/>
    <property type="match status" value="1"/>
</dbReference>
<feature type="compositionally biased region" description="Low complexity" evidence="4">
    <location>
        <begin position="162"/>
        <end position="175"/>
    </location>
</feature>
<dbReference type="AlphaFoldDB" id="A0A0C9M4U7"/>
<feature type="domain" description="RRM" evidence="5">
    <location>
        <begin position="421"/>
        <end position="496"/>
    </location>
</feature>
<dbReference type="SUPFAM" id="SSF54928">
    <property type="entry name" value="RNA-binding domain, RBD"/>
    <property type="match status" value="2"/>
</dbReference>
<feature type="region of interest" description="Disordered" evidence="4">
    <location>
        <begin position="142"/>
        <end position="179"/>
    </location>
</feature>
<dbReference type="EMBL" id="DF836351">
    <property type="protein sequence ID" value="GAN04406.1"/>
    <property type="molecule type" value="Genomic_DNA"/>
</dbReference>
<dbReference type="SUPFAM" id="SSF48371">
    <property type="entry name" value="ARM repeat"/>
    <property type="match status" value="1"/>
</dbReference>
<dbReference type="PROSITE" id="PS50102">
    <property type="entry name" value="RRM"/>
    <property type="match status" value="2"/>
</dbReference>
<evidence type="ECO:0000256" key="1">
    <source>
        <dbReference type="ARBA" id="ARBA00022737"/>
    </source>
</evidence>
<keyword evidence="2" id="KW-0694">RNA-binding</keyword>
<evidence type="ECO:0000313" key="8">
    <source>
        <dbReference type="Proteomes" id="UP000053815"/>
    </source>
</evidence>
<sequence>MHTNMSLNAISGLNQWYDQEQEHDDEDGNRLLRRPRADTMPTQSTSHLMIDPNRHHHWINESIQSPTTPTTDQLLKGDDNNTIASTFASLGLDDTAPSSSSHAIHSSHSYSSLQTLAENHEWYNTHSFRGEDLRSSVANLRFSHQQQQQQQNRPRAMSAVDQQQQQLLLHQQQQQDENSPLLPHRSIWYSDINKQQQQQQQQHFNNRPFLRSSNSSADLLEMIARQRKATATATNSPSGSHSIVLNEDLDTHHNGWTGDSFTAGGSLSSSYEQRSSSSMNLTDIMMMDPSACLFDAPANQVPTRSLWLGQLELTQQTTSELQMIFSAFGIIESIRTLPDRECAFINFTTVEEALRARDAVVNKMGNRLYPHSTSTVKVGFGKPDTVPLNSVTSSPTATSTAAIHSLTMAAAANESAQGPTRALWVGNIPIHTTQSALGSVFSPFGMIESIRVLTHKNCGFINFFHQEDAIKAKKALQNKEIMGPGTGTVRIGYAKVPAVKSQHNNNTTTTTSMSGGGLVGTHSDVASGFKSSSSSAATTAMIDVAQHHHQQQQMLGNYNDKHSQWHQTPQEQQQMMLYMMEMMGNTSNNASASVFSAVVTERKMIMQDLGEDDSDGPIFDGLHLPQNYYHSIPAAPELGQSRKVDISRLRDIRKRLDTGHISTKELEVIAIECVDELVELCSDYIGNTVIQRLFERCSEMTKSIMLEAVAPFLASIGVHKNGTWAAQKIIDTSRLPAQISLICGHIKPYVPALLLDQFGNYVVQCCLGLGPNRNQFIFDAIVDSCWEIAKGRFGARAVRATLESPHVTKRQQKYVAASLVQHALLLATNANGALLLIWLLDTSGIPGRYRVLAPRLLPHLSKLCTHKLASLTVLKLINQRQEPEARVLILDALFFSTANHNNSNNNSSSTSSNSSNSSNTHNEVPPLIDEVLHDQVHGVSLVQKILSSSYIELRERQRIAERVKYILCKLKLQHVQGYKRLMEEINMVMMDSTPGASLGVSLPGQFSINPNLAAALQAKYMINDEDGANSEDQTAAMMASFYAAAAAAAAATTSGASHSHTVHSSIHYGDSEDTTLQ</sequence>
<feature type="domain" description="PUM-HD" evidence="6">
    <location>
        <begin position="605"/>
        <end position="989"/>
    </location>
</feature>
<dbReference type="InterPro" id="IPR012677">
    <property type="entry name" value="Nucleotide-bd_a/b_plait_sf"/>
</dbReference>
<dbReference type="PROSITE" id="PS50302">
    <property type="entry name" value="PUM"/>
    <property type="match status" value="2"/>
</dbReference>
<dbReference type="InterPro" id="IPR033133">
    <property type="entry name" value="PUM-HD"/>
</dbReference>
<accession>A0A0C9M4U7</accession>
<keyword evidence="8" id="KW-1185">Reference proteome</keyword>
<feature type="region of interest" description="Disordered" evidence="4">
    <location>
        <begin position="20"/>
        <end position="48"/>
    </location>
</feature>
<dbReference type="GO" id="GO:0003723">
    <property type="term" value="F:RNA binding"/>
    <property type="evidence" value="ECO:0007669"/>
    <property type="project" value="UniProtKB-UniRule"/>
</dbReference>
<dbReference type="SMART" id="SM00025">
    <property type="entry name" value="Pumilio"/>
    <property type="match status" value="6"/>
</dbReference>
<dbReference type="InterPro" id="IPR052645">
    <property type="entry name" value="Pumilio_domain_protein"/>
</dbReference>
<dbReference type="InterPro" id="IPR035979">
    <property type="entry name" value="RBD_domain_sf"/>
</dbReference>
<keyword evidence="1" id="KW-0677">Repeat</keyword>
<evidence type="ECO:0000259" key="6">
    <source>
        <dbReference type="PROSITE" id="PS50303"/>
    </source>
</evidence>
<dbReference type="InterPro" id="IPR011989">
    <property type="entry name" value="ARM-like"/>
</dbReference>
<dbReference type="STRING" id="91626.A0A0C9M4U7"/>
<evidence type="ECO:0000256" key="4">
    <source>
        <dbReference type="SAM" id="MobiDB-lite"/>
    </source>
</evidence>
<feature type="repeat" description="Pumilio" evidence="3">
    <location>
        <begin position="745"/>
        <end position="783"/>
    </location>
</feature>
<evidence type="ECO:0000256" key="3">
    <source>
        <dbReference type="PROSITE-ProRule" id="PRU00317"/>
    </source>
</evidence>
<protein>
    <submittedName>
        <fullName evidence="7">Uncharacterized protein</fullName>
    </submittedName>
</protein>
<dbReference type="InterPro" id="IPR016024">
    <property type="entry name" value="ARM-type_fold"/>
</dbReference>
<gene>
    <name evidence="7" type="ORF">MAM1_0062d03866</name>
</gene>
<dbReference type="CDD" id="cd00590">
    <property type="entry name" value="RRM_SF"/>
    <property type="match status" value="1"/>
</dbReference>
<dbReference type="InterPro" id="IPR000504">
    <property type="entry name" value="RRM_dom"/>
</dbReference>
<dbReference type="GO" id="GO:0000288">
    <property type="term" value="P:nuclear-transcribed mRNA catabolic process, deadenylation-dependent decay"/>
    <property type="evidence" value="ECO:0007669"/>
    <property type="project" value="TreeGrafter"/>
</dbReference>